<accession>A0A1H4WKJ7</accession>
<dbReference type="EMBL" id="FNRS01000001">
    <property type="protein sequence ID" value="SEC93161.1"/>
    <property type="molecule type" value="Genomic_DNA"/>
</dbReference>
<protein>
    <submittedName>
        <fullName evidence="2">Uncharacterized protein</fullName>
    </submittedName>
</protein>
<keyword evidence="1" id="KW-0812">Transmembrane</keyword>
<proteinExistence type="predicted"/>
<keyword evidence="1" id="KW-1133">Transmembrane helix</keyword>
<dbReference type="Proteomes" id="UP000183155">
    <property type="component" value="Unassembled WGS sequence"/>
</dbReference>
<feature type="transmembrane region" description="Helical" evidence="1">
    <location>
        <begin position="97"/>
        <end position="114"/>
    </location>
</feature>
<gene>
    <name evidence="2" type="ORF">SAMN04490203_3417</name>
</gene>
<evidence type="ECO:0000256" key="1">
    <source>
        <dbReference type="SAM" id="Phobius"/>
    </source>
</evidence>
<evidence type="ECO:0000313" key="3">
    <source>
        <dbReference type="Proteomes" id="UP000183155"/>
    </source>
</evidence>
<sequence>MAGKTELIVGIINEGATVASGAVAISDQFITNNQGMVLLSQTAQTGAVIASITSITKLAGPYVPIISMPGNTVAGTITFLKVGMDLKEGREIKSGDIYSLVGNVAGIIATFAVLTGGGTLVVGFLAGASVAASLLSIRETETFKKIMVAAKDFFSTTPADNYLDYMCAPDMRIVDRNTIRQAYANMMLSCNWISETGELQSSSVVVPNETDSMGAGSAGGSVSGGTYNLPGPTIPSPTPTPHNVGNVGLSIIVGGHTYDAGDQYGCCTGTSDGYM</sequence>
<keyword evidence="1" id="KW-0472">Membrane</keyword>
<reference evidence="2 3" key="1">
    <citation type="submission" date="2016-10" db="EMBL/GenBank/DDBJ databases">
        <authorList>
            <person name="Varghese N."/>
            <person name="Submissions S."/>
        </authorList>
    </citation>
    <scope>NUCLEOTIDE SEQUENCE [LARGE SCALE GENOMIC DNA]</scope>
    <source>
        <strain evidence="2 3">BS3652</strain>
    </source>
</reference>
<feature type="transmembrane region" description="Helical" evidence="1">
    <location>
        <begin position="120"/>
        <end position="137"/>
    </location>
</feature>
<dbReference type="RefSeq" id="WP_053070893.1">
    <property type="nucleotide sequence ID" value="NZ_FNRS01000001.1"/>
</dbReference>
<comment type="caution">
    <text evidence="2">The sequence shown here is derived from an EMBL/GenBank/DDBJ whole genome shotgun (WGS) entry which is preliminary data.</text>
</comment>
<name>A0A1H4WKJ7_PSETA</name>
<organism evidence="2 3">
    <name type="scientific">Pseudomonas taetrolens</name>
    <dbReference type="NCBI Taxonomy" id="47884"/>
    <lineage>
        <taxon>Bacteria</taxon>
        <taxon>Pseudomonadati</taxon>
        <taxon>Pseudomonadota</taxon>
        <taxon>Gammaproteobacteria</taxon>
        <taxon>Pseudomonadales</taxon>
        <taxon>Pseudomonadaceae</taxon>
        <taxon>Pseudomonas</taxon>
    </lineage>
</organism>
<evidence type="ECO:0000313" key="2">
    <source>
        <dbReference type="EMBL" id="SEC93161.1"/>
    </source>
</evidence>
<keyword evidence="3" id="KW-1185">Reference proteome</keyword>